<dbReference type="EMBL" id="CM042035">
    <property type="protein sequence ID" value="KAI3755490.1"/>
    <property type="molecule type" value="Genomic_DNA"/>
</dbReference>
<accession>A0ACB9E9G5</accession>
<organism evidence="1 2">
    <name type="scientific">Smallanthus sonchifolius</name>
    <dbReference type="NCBI Taxonomy" id="185202"/>
    <lineage>
        <taxon>Eukaryota</taxon>
        <taxon>Viridiplantae</taxon>
        <taxon>Streptophyta</taxon>
        <taxon>Embryophyta</taxon>
        <taxon>Tracheophyta</taxon>
        <taxon>Spermatophyta</taxon>
        <taxon>Magnoliopsida</taxon>
        <taxon>eudicotyledons</taxon>
        <taxon>Gunneridae</taxon>
        <taxon>Pentapetalae</taxon>
        <taxon>asterids</taxon>
        <taxon>campanulids</taxon>
        <taxon>Asterales</taxon>
        <taxon>Asteraceae</taxon>
        <taxon>Asteroideae</taxon>
        <taxon>Heliantheae alliance</taxon>
        <taxon>Millerieae</taxon>
        <taxon>Smallanthus</taxon>
    </lineage>
</organism>
<protein>
    <submittedName>
        <fullName evidence="1">Uncharacterized protein</fullName>
    </submittedName>
</protein>
<reference evidence="2" key="1">
    <citation type="journal article" date="2022" name="Mol. Ecol. Resour.">
        <title>The genomes of chicory, endive, great burdock and yacon provide insights into Asteraceae palaeo-polyploidization history and plant inulin production.</title>
        <authorList>
            <person name="Fan W."/>
            <person name="Wang S."/>
            <person name="Wang H."/>
            <person name="Wang A."/>
            <person name="Jiang F."/>
            <person name="Liu H."/>
            <person name="Zhao H."/>
            <person name="Xu D."/>
            <person name="Zhang Y."/>
        </authorList>
    </citation>
    <scope>NUCLEOTIDE SEQUENCE [LARGE SCALE GENOMIC DNA]</scope>
    <source>
        <strain evidence="2">cv. Yunnan</strain>
    </source>
</reference>
<name>A0ACB9E9G5_9ASTR</name>
<reference evidence="1 2" key="2">
    <citation type="journal article" date="2022" name="Mol. Ecol. Resour.">
        <title>The genomes of chicory, endive, great burdock and yacon provide insights into Asteraceae paleo-polyploidization history and plant inulin production.</title>
        <authorList>
            <person name="Fan W."/>
            <person name="Wang S."/>
            <person name="Wang H."/>
            <person name="Wang A."/>
            <person name="Jiang F."/>
            <person name="Liu H."/>
            <person name="Zhao H."/>
            <person name="Xu D."/>
            <person name="Zhang Y."/>
        </authorList>
    </citation>
    <scope>NUCLEOTIDE SEQUENCE [LARGE SCALE GENOMIC DNA]</scope>
    <source>
        <strain evidence="2">cv. Yunnan</strain>
        <tissue evidence="1">Leaves</tissue>
    </source>
</reference>
<keyword evidence="2" id="KW-1185">Reference proteome</keyword>
<evidence type="ECO:0000313" key="2">
    <source>
        <dbReference type="Proteomes" id="UP001056120"/>
    </source>
</evidence>
<sequence length="123" mass="14220">MYSDYCGHLLKGARLTRDGNLGKFRSQVPGGVCFLSLGLKVFVNMLRSFSLAVNLMLERHESSSCPICYEAWTIGQEHQFWCFFSFLGFFLNTLHLNERGYSARLFMRLGFELFKLYTCELCS</sequence>
<proteinExistence type="predicted"/>
<gene>
    <name evidence="1" type="ORF">L1987_55291</name>
</gene>
<comment type="caution">
    <text evidence="1">The sequence shown here is derived from an EMBL/GenBank/DDBJ whole genome shotgun (WGS) entry which is preliminary data.</text>
</comment>
<evidence type="ECO:0000313" key="1">
    <source>
        <dbReference type="EMBL" id="KAI3755490.1"/>
    </source>
</evidence>
<dbReference type="Proteomes" id="UP001056120">
    <property type="component" value="Linkage Group LG18"/>
</dbReference>